<name>A0A3E4U7U0_9FIRM</name>
<dbReference type="GO" id="GO:0016757">
    <property type="term" value="F:glycosyltransferase activity"/>
    <property type="evidence" value="ECO:0007669"/>
    <property type="project" value="InterPro"/>
</dbReference>
<dbReference type="SUPFAM" id="SSF53756">
    <property type="entry name" value="UDP-Glycosyltransferase/glycogen phosphorylase"/>
    <property type="match status" value="1"/>
</dbReference>
<comment type="caution">
    <text evidence="3">The sequence shown here is derived from an EMBL/GenBank/DDBJ whole genome shotgun (WGS) entry which is preliminary data.</text>
</comment>
<evidence type="ECO:0000259" key="1">
    <source>
        <dbReference type="Pfam" id="PF00534"/>
    </source>
</evidence>
<dbReference type="Pfam" id="PF13439">
    <property type="entry name" value="Glyco_transf_4"/>
    <property type="match status" value="1"/>
</dbReference>
<accession>A0A3E4U7U0</accession>
<sequence length="399" mass="45271">MHSGTNIKNKEKQVENAERITILHIVEAPGGVERYLHTLLSKLDNTIFENILVCSDSYDSSIFKEYANTIEYVSDMHNKISISCDLKSIKAVRKLIKKYKPDIVYCHSSKAGAIGRIANIGLKNKTGKMNVCIYNAHGWAFNMKDISNKKIKAYVLIEKMLALFCDKIVCISDFEKRSALLNHICKTDKFRVIYNGIDFNEGQDITFVSREQLQIPESAFVIGTTGRIAHQKAPDVFVRTAAEIKKEIPSAFFIMVGDGLELEQTKNLIKELKMDDSFFITGWVNNPLDYIRNFDIAMLLSRWEGFGLVLPEYMITGKPIVATRVDAIPDVVKDGINGLLVDVNDYKAASASVIRLYEDKELRCQLIANGRKIVYKYFNADRVGQEHEVLFKEMIGNRT</sequence>
<reference evidence="3 4" key="1">
    <citation type="submission" date="2018-08" db="EMBL/GenBank/DDBJ databases">
        <title>A genome reference for cultivated species of the human gut microbiota.</title>
        <authorList>
            <person name="Zou Y."/>
            <person name="Xue W."/>
            <person name="Luo G."/>
        </authorList>
    </citation>
    <scope>NUCLEOTIDE SEQUENCE [LARGE SCALE GENOMIC DNA]</scope>
    <source>
        <strain evidence="3 4">TF05-11AC</strain>
    </source>
</reference>
<organism evidence="3 4">
    <name type="scientific">Hungatella hathewayi</name>
    <dbReference type="NCBI Taxonomy" id="154046"/>
    <lineage>
        <taxon>Bacteria</taxon>
        <taxon>Bacillati</taxon>
        <taxon>Bacillota</taxon>
        <taxon>Clostridia</taxon>
        <taxon>Lachnospirales</taxon>
        <taxon>Lachnospiraceae</taxon>
        <taxon>Hungatella</taxon>
    </lineage>
</organism>
<evidence type="ECO:0000313" key="3">
    <source>
        <dbReference type="EMBL" id="RGM04086.1"/>
    </source>
</evidence>
<evidence type="ECO:0000259" key="2">
    <source>
        <dbReference type="Pfam" id="PF13439"/>
    </source>
</evidence>
<protein>
    <submittedName>
        <fullName evidence="3">Glycosyltransferase family 1 protein</fullName>
    </submittedName>
</protein>
<evidence type="ECO:0000313" key="4">
    <source>
        <dbReference type="Proteomes" id="UP000261257"/>
    </source>
</evidence>
<dbReference type="CDD" id="cd03808">
    <property type="entry name" value="GT4_CapM-like"/>
    <property type="match status" value="1"/>
</dbReference>
<dbReference type="Proteomes" id="UP000261257">
    <property type="component" value="Unassembled WGS sequence"/>
</dbReference>
<dbReference type="EMBL" id="QSSQ01000011">
    <property type="protein sequence ID" value="RGM04086.1"/>
    <property type="molecule type" value="Genomic_DNA"/>
</dbReference>
<dbReference type="Gene3D" id="3.40.50.2000">
    <property type="entry name" value="Glycogen Phosphorylase B"/>
    <property type="match status" value="2"/>
</dbReference>
<gene>
    <name evidence="3" type="ORF">DXC39_13260</name>
</gene>
<proteinExistence type="predicted"/>
<dbReference type="InterPro" id="IPR028098">
    <property type="entry name" value="Glyco_trans_4-like_N"/>
</dbReference>
<dbReference type="PANTHER" id="PTHR12526:SF630">
    <property type="entry name" value="GLYCOSYLTRANSFERASE"/>
    <property type="match status" value="1"/>
</dbReference>
<dbReference type="InterPro" id="IPR001296">
    <property type="entry name" value="Glyco_trans_1"/>
</dbReference>
<feature type="domain" description="Glycosyltransferase subfamily 4-like N-terminal" evidence="2">
    <location>
        <begin position="29"/>
        <end position="199"/>
    </location>
</feature>
<dbReference type="PANTHER" id="PTHR12526">
    <property type="entry name" value="GLYCOSYLTRANSFERASE"/>
    <property type="match status" value="1"/>
</dbReference>
<dbReference type="AlphaFoldDB" id="A0A3E4U7U0"/>
<feature type="domain" description="Glycosyl transferase family 1" evidence="1">
    <location>
        <begin position="209"/>
        <end position="372"/>
    </location>
</feature>
<keyword evidence="3" id="KW-0808">Transferase</keyword>
<dbReference type="Pfam" id="PF00534">
    <property type="entry name" value="Glycos_transf_1"/>
    <property type="match status" value="1"/>
</dbReference>